<feature type="chain" id="PRO_5041897772" evidence="2">
    <location>
        <begin position="22"/>
        <end position="147"/>
    </location>
</feature>
<feature type="region of interest" description="Disordered" evidence="1">
    <location>
        <begin position="29"/>
        <end position="79"/>
    </location>
</feature>
<protein>
    <submittedName>
        <fullName evidence="3">Uncharacterized protein</fullName>
    </submittedName>
</protein>
<dbReference type="AlphaFoldDB" id="A0AAD9JIN7"/>
<sequence length="147" mass="16658">MRATIVLLFAFLALAFVAAYAADEEEEDESRVAVGDDSEDVSVDGVRVERAAHKRLGKPPKPKHRRAKGGGKRQGYRGGGQWQSCACYYWSGGNINWFNWGCKVYGNIGTEGWVWRNPSWRWAGAEGIQGAYCECHFWQYIKCWTRS</sequence>
<organism evidence="3 4">
    <name type="scientific">Ridgeia piscesae</name>
    <name type="common">Tubeworm</name>
    <dbReference type="NCBI Taxonomy" id="27915"/>
    <lineage>
        <taxon>Eukaryota</taxon>
        <taxon>Metazoa</taxon>
        <taxon>Spiralia</taxon>
        <taxon>Lophotrochozoa</taxon>
        <taxon>Annelida</taxon>
        <taxon>Polychaeta</taxon>
        <taxon>Sedentaria</taxon>
        <taxon>Canalipalpata</taxon>
        <taxon>Sabellida</taxon>
        <taxon>Siboglinidae</taxon>
        <taxon>Ridgeia</taxon>
    </lineage>
</organism>
<evidence type="ECO:0000256" key="2">
    <source>
        <dbReference type="SAM" id="SignalP"/>
    </source>
</evidence>
<evidence type="ECO:0000256" key="1">
    <source>
        <dbReference type="SAM" id="MobiDB-lite"/>
    </source>
</evidence>
<keyword evidence="4" id="KW-1185">Reference proteome</keyword>
<keyword evidence="2" id="KW-0732">Signal</keyword>
<dbReference type="EMBL" id="JAODUO010002268">
    <property type="protein sequence ID" value="KAK2153702.1"/>
    <property type="molecule type" value="Genomic_DNA"/>
</dbReference>
<evidence type="ECO:0000313" key="4">
    <source>
        <dbReference type="Proteomes" id="UP001209878"/>
    </source>
</evidence>
<comment type="caution">
    <text evidence="3">The sequence shown here is derived from an EMBL/GenBank/DDBJ whole genome shotgun (WGS) entry which is preliminary data.</text>
</comment>
<reference evidence="3" key="1">
    <citation type="journal article" date="2023" name="Mol. Biol. Evol.">
        <title>Third-Generation Sequencing Reveals the Adaptive Role of the Epigenome in Three Deep-Sea Polychaetes.</title>
        <authorList>
            <person name="Perez M."/>
            <person name="Aroh O."/>
            <person name="Sun Y."/>
            <person name="Lan Y."/>
            <person name="Juniper S.K."/>
            <person name="Young C.R."/>
            <person name="Angers B."/>
            <person name="Qian P.Y."/>
        </authorList>
    </citation>
    <scope>NUCLEOTIDE SEQUENCE</scope>
    <source>
        <strain evidence="3">R07B-5</strain>
    </source>
</reference>
<dbReference type="Proteomes" id="UP001209878">
    <property type="component" value="Unassembled WGS sequence"/>
</dbReference>
<name>A0AAD9JIN7_RIDPI</name>
<feature type="compositionally biased region" description="Basic residues" evidence="1">
    <location>
        <begin position="52"/>
        <end position="75"/>
    </location>
</feature>
<proteinExistence type="predicted"/>
<gene>
    <name evidence="3" type="ORF">NP493_2272g00001</name>
</gene>
<evidence type="ECO:0000313" key="3">
    <source>
        <dbReference type="EMBL" id="KAK2153702.1"/>
    </source>
</evidence>
<feature type="signal peptide" evidence="2">
    <location>
        <begin position="1"/>
        <end position="21"/>
    </location>
</feature>
<accession>A0AAD9JIN7</accession>